<accession>A0ABQ3FTK9</accession>
<dbReference type="Proteomes" id="UP000658305">
    <property type="component" value="Unassembled WGS sequence"/>
</dbReference>
<keyword evidence="2" id="KW-1185">Reference proteome</keyword>
<name>A0ABQ3FTK9_9RHOB</name>
<proteinExistence type="predicted"/>
<sequence>MDLDAARGFQGLRLGQGGLILGRDARVADQGHKIRPFAVSYISNKRPFVNGCKGAFCGPAQQKALGFGTVSEIREPSPGLAYACYIKRVKAL</sequence>
<protein>
    <submittedName>
        <fullName evidence="1">Uncharacterized protein</fullName>
    </submittedName>
</protein>
<comment type="caution">
    <text evidence="1">The sequence shown here is derived from an EMBL/GenBank/DDBJ whole genome shotgun (WGS) entry which is preliminary data.</text>
</comment>
<reference evidence="2" key="1">
    <citation type="journal article" date="2019" name="Int. J. Syst. Evol. Microbiol.">
        <title>The Global Catalogue of Microorganisms (GCM) 10K type strain sequencing project: providing services to taxonomists for standard genome sequencing and annotation.</title>
        <authorList>
            <consortium name="The Broad Institute Genomics Platform"/>
            <consortium name="The Broad Institute Genome Sequencing Center for Infectious Disease"/>
            <person name="Wu L."/>
            <person name="Ma J."/>
        </authorList>
    </citation>
    <scope>NUCLEOTIDE SEQUENCE [LARGE SCALE GENOMIC DNA]</scope>
    <source>
        <strain evidence="2">KCTC 23298</strain>
    </source>
</reference>
<dbReference type="EMBL" id="BMYI01000031">
    <property type="protein sequence ID" value="GHC39989.1"/>
    <property type="molecule type" value="Genomic_DNA"/>
</dbReference>
<gene>
    <name evidence="1" type="ORF">GCM10007291_47240</name>
</gene>
<evidence type="ECO:0000313" key="1">
    <source>
        <dbReference type="EMBL" id="GHC39989.1"/>
    </source>
</evidence>
<organism evidence="1 2">
    <name type="scientific">Gemmobacter nanjingensis</name>
    <dbReference type="NCBI Taxonomy" id="488454"/>
    <lineage>
        <taxon>Bacteria</taxon>
        <taxon>Pseudomonadati</taxon>
        <taxon>Pseudomonadota</taxon>
        <taxon>Alphaproteobacteria</taxon>
        <taxon>Rhodobacterales</taxon>
        <taxon>Paracoccaceae</taxon>
        <taxon>Gemmobacter</taxon>
    </lineage>
</organism>
<evidence type="ECO:0000313" key="2">
    <source>
        <dbReference type="Proteomes" id="UP000658305"/>
    </source>
</evidence>